<feature type="domain" description="Amidase" evidence="1">
    <location>
        <begin position="181"/>
        <end position="363"/>
    </location>
</feature>
<dbReference type="PANTHER" id="PTHR46310:SF7">
    <property type="entry name" value="AMIDASE 1"/>
    <property type="match status" value="1"/>
</dbReference>
<protein>
    <submittedName>
        <fullName evidence="3">Putative glutamyl-tRNA amidotransferase subunit A</fullName>
    </submittedName>
</protein>
<evidence type="ECO:0000259" key="1">
    <source>
        <dbReference type="Pfam" id="PF01425"/>
    </source>
</evidence>
<evidence type="ECO:0000313" key="4">
    <source>
        <dbReference type="Proteomes" id="UP000799750"/>
    </source>
</evidence>
<gene>
    <name evidence="3" type="ORF">BU16DRAFT_472199</name>
</gene>
<dbReference type="InterPro" id="IPR036928">
    <property type="entry name" value="AS_sf"/>
</dbReference>
<keyword evidence="4" id="KW-1185">Reference proteome</keyword>
<dbReference type="PANTHER" id="PTHR46310">
    <property type="entry name" value="AMIDASE 1"/>
    <property type="match status" value="1"/>
</dbReference>
<organism evidence="3 4">
    <name type="scientific">Lophium mytilinum</name>
    <dbReference type="NCBI Taxonomy" id="390894"/>
    <lineage>
        <taxon>Eukaryota</taxon>
        <taxon>Fungi</taxon>
        <taxon>Dikarya</taxon>
        <taxon>Ascomycota</taxon>
        <taxon>Pezizomycotina</taxon>
        <taxon>Dothideomycetes</taxon>
        <taxon>Pleosporomycetidae</taxon>
        <taxon>Mytilinidiales</taxon>
        <taxon>Mytilinidiaceae</taxon>
        <taxon>Lophium</taxon>
    </lineage>
</organism>
<evidence type="ECO:0000313" key="3">
    <source>
        <dbReference type="EMBL" id="KAF2489454.1"/>
    </source>
</evidence>
<dbReference type="Pfam" id="PF26053">
    <property type="entry name" value="DUF8016"/>
    <property type="match status" value="1"/>
</dbReference>
<evidence type="ECO:0000259" key="2">
    <source>
        <dbReference type="Pfam" id="PF26053"/>
    </source>
</evidence>
<dbReference type="SUPFAM" id="SSF75304">
    <property type="entry name" value="Amidase signature (AS) enzymes"/>
    <property type="match status" value="1"/>
</dbReference>
<name>A0A6A6QBL8_9PEZI</name>
<dbReference type="Proteomes" id="UP000799750">
    <property type="component" value="Unassembled WGS sequence"/>
</dbReference>
<dbReference type="GO" id="GO:0016740">
    <property type="term" value="F:transferase activity"/>
    <property type="evidence" value="ECO:0007669"/>
    <property type="project" value="UniProtKB-KW"/>
</dbReference>
<accession>A0A6A6QBL8</accession>
<dbReference type="InterPro" id="IPR058329">
    <property type="entry name" value="Arp1_N"/>
</dbReference>
<proteinExistence type="predicted"/>
<dbReference type="Pfam" id="PF01425">
    <property type="entry name" value="Amidase"/>
    <property type="match status" value="1"/>
</dbReference>
<dbReference type="OrthoDB" id="5423360at2759"/>
<feature type="domain" description="Scytalone dehydratase-like protein Arp1 N-terminal" evidence="2">
    <location>
        <begin position="33"/>
        <end position="121"/>
    </location>
</feature>
<sequence length="635" mass="71548">MDSVSFSLVVRLGSIAYYMHQIPEVGFELESNQTAEPSTLFQVANGRQLTSTWLREEISRFSLIDDVWSKSFLKNIVFEYFDEEPAIHQDIKQLCDEWGTRRVYSVRQHNADMHHEGPYFLHAGRLHPAYRLYPDTAGAFMVGTVPSEKPFTFKAVDASAYGEEFPTALAIPVPSRLHFSKSAKQPYAGERIALKDIIDLAGLKTGGSSRAYTELHPPRDTTAEIVQSLLSLGFVVVGKVKTTQFADSEWPTCDWVDYHAPFNPRADGYQTTSGSSAGSAAAIATYDWLDFALGSDTLGSIRAPATAQGIYGMRPSLGAASFNGVIPYSPYFDTIGAFARNASSFARISRAMYGSYDAPKCEKVRMQKPTKLLYPTDYWPVQDSKSQTVFEEYIQKLEKFLDVERTPVDLGKLWKESNPAETDESLEDYLNHVFEWVANPDQWTHFLKGFIEEYESSYGHKPYLNPQLQFKRSYLPSTLEPNRQREGVELMETFRKWYEDKVVPAAEDGCSDTLMVLPWSKGEPDYRDKYRESAQKFTGGGFFFYNISPYAQSPELILPAGRTPFKSRLSDQEEWLPVGLGVISGRGSDVMLADLIADLESQQSQTGDVDGSKYVPANELRNQEILRARPESVEN</sequence>
<dbReference type="Gene3D" id="3.90.1300.10">
    <property type="entry name" value="Amidase signature (AS) domain"/>
    <property type="match status" value="1"/>
</dbReference>
<dbReference type="AlphaFoldDB" id="A0A6A6QBL8"/>
<dbReference type="EMBL" id="MU004199">
    <property type="protein sequence ID" value="KAF2489454.1"/>
    <property type="molecule type" value="Genomic_DNA"/>
</dbReference>
<reference evidence="3" key="1">
    <citation type="journal article" date="2020" name="Stud. Mycol.">
        <title>101 Dothideomycetes genomes: a test case for predicting lifestyles and emergence of pathogens.</title>
        <authorList>
            <person name="Haridas S."/>
            <person name="Albert R."/>
            <person name="Binder M."/>
            <person name="Bloem J."/>
            <person name="Labutti K."/>
            <person name="Salamov A."/>
            <person name="Andreopoulos B."/>
            <person name="Baker S."/>
            <person name="Barry K."/>
            <person name="Bills G."/>
            <person name="Bluhm B."/>
            <person name="Cannon C."/>
            <person name="Castanera R."/>
            <person name="Culley D."/>
            <person name="Daum C."/>
            <person name="Ezra D."/>
            <person name="Gonzalez J."/>
            <person name="Henrissat B."/>
            <person name="Kuo A."/>
            <person name="Liang C."/>
            <person name="Lipzen A."/>
            <person name="Lutzoni F."/>
            <person name="Magnuson J."/>
            <person name="Mondo S."/>
            <person name="Nolan M."/>
            <person name="Ohm R."/>
            <person name="Pangilinan J."/>
            <person name="Park H.-J."/>
            <person name="Ramirez L."/>
            <person name="Alfaro M."/>
            <person name="Sun H."/>
            <person name="Tritt A."/>
            <person name="Yoshinaga Y."/>
            <person name="Zwiers L.-H."/>
            <person name="Turgeon B."/>
            <person name="Goodwin S."/>
            <person name="Spatafora J."/>
            <person name="Crous P."/>
            <person name="Grigoriev I."/>
        </authorList>
    </citation>
    <scope>NUCLEOTIDE SEQUENCE</scope>
    <source>
        <strain evidence="3">CBS 269.34</strain>
    </source>
</reference>
<keyword evidence="3" id="KW-0808">Transferase</keyword>
<dbReference type="InterPro" id="IPR023631">
    <property type="entry name" value="Amidase_dom"/>
</dbReference>